<accession>A0A9P7UZK0</accession>
<feature type="compositionally biased region" description="Low complexity" evidence="2">
    <location>
        <begin position="508"/>
        <end position="518"/>
    </location>
</feature>
<dbReference type="RefSeq" id="XP_043014066.1">
    <property type="nucleotide sequence ID" value="XM_043149460.1"/>
</dbReference>
<dbReference type="OrthoDB" id="2596255at2759"/>
<feature type="region of interest" description="Disordered" evidence="2">
    <location>
        <begin position="59"/>
        <end position="93"/>
    </location>
</feature>
<feature type="compositionally biased region" description="Polar residues" evidence="2">
    <location>
        <begin position="151"/>
        <end position="164"/>
    </location>
</feature>
<dbReference type="EMBL" id="CM032182">
    <property type="protein sequence ID" value="KAG7097596.1"/>
    <property type="molecule type" value="Genomic_DNA"/>
</dbReference>
<name>A0A9P7UZK0_9AGAR</name>
<dbReference type="GeneID" id="66074008"/>
<sequence>MESQGWASIRPWIPPLTLSVREITSVSVTFILSASSAPLPSDPDLSALGLSAEDVQHRVEDEPDVEDEDEGHSTSNSESDAKSLKSPSSHPSVVSRALAGGLSVEVDRGLWRRVLIRIDDKADEAVIIVYGLMPGRQYDVDLELVQGQTMRSQVVTQEDSSPNGTAAELEMSTAPTGNADDSTPSRPTTPPPKSSPSPSQSNSSQPHPQSGTSFSFAPLTLEDRITQLQHTLSLLNSDTATLTASIKSTRRDSQKADAALRSEIEVLRRASEKHAAGELRMKQKVLALQEAVKRTNTFVTETKSEFERVDELYPKLESTKNTKEKEYERVLAEADRMREAREREEEKVRKRIEGFKTELNALAKTHEKLEAKQEKIENGTVKELQDKLELVERELEELEAQEKMYSMLNASNRPFASSGSGLGPIGQPRPQIVPELPITFAGRPPAGPVPIQRPANSSSTPITSTKSHMHNHSLPLHPHNFVHQTSSNAPGQRPQSLSSSHVSHHSHPSGPHSSHGLPHLGGGGRQSHHHAHGHHDRSHTAVPTTILVNPNRANRHSSSGSTSTAITGAGVSTSLPSTPMVNANSTTTTAATTDSGSEGSGGSPGQAHMSAVKLTGGGTSTLSSRAAPFEPSKGLGMGPMGFLRGTKSKNGGST</sequence>
<gene>
    <name evidence="3" type="ORF">E1B28_004932</name>
</gene>
<feature type="compositionally biased region" description="Basic residues" evidence="2">
    <location>
        <begin position="526"/>
        <end position="537"/>
    </location>
</feature>
<evidence type="ECO:0000313" key="3">
    <source>
        <dbReference type="EMBL" id="KAG7097596.1"/>
    </source>
</evidence>
<feature type="region of interest" description="Disordered" evidence="2">
    <location>
        <begin position="151"/>
        <end position="215"/>
    </location>
</feature>
<reference evidence="3" key="1">
    <citation type="journal article" date="2021" name="Genome Biol. Evol.">
        <title>The assembled and annotated genome of the fairy-ring fungus Marasmius oreades.</title>
        <authorList>
            <person name="Hiltunen M."/>
            <person name="Ament-Velasquez S.L."/>
            <person name="Johannesson H."/>
        </authorList>
    </citation>
    <scope>NUCLEOTIDE SEQUENCE</scope>
    <source>
        <strain evidence="3">03SP1</strain>
    </source>
</reference>
<feature type="compositionally biased region" description="Polar residues" evidence="2">
    <location>
        <begin position="575"/>
        <end position="584"/>
    </location>
</feature>
<dbReference type="KEGG" id="more:E1B28_004932"/>
<dbReference type="AlphaFoldDB" id="A0A9P7UZK0"/>
<protein>
    <submittedName>
        <fullName evidence="3">Uncharacterized protein</fullName>
    </submittedName>
</protein>
<dbReference type="Proteomes" id="UP001049176">
    <property type="component" value="Chromosome 2"/>
</dbReference>
<keyword evidence="1" id="KW-0175">Coiled coil</keyword>
<evidence type="ECO:0000313" key="4">
    <source>
        <dbReference type="Proteomes" id="UP001049176"/>
    </source>
</evidence>
<feature type="compositionally biased region" description="Polar residues" evidence="2">
    <location>
        <begin position="482"/>
        <end position="495"/>
    </location>
</feature>
<keyword evidence="4" id="KW-1185">Reference proteome</keyword>
<feature type="compositionally biased region" description="Acidic residues" evidence="2">
    <location>
        <begin position="61"/>
        <end position="70"/>
    </location>
</feature>
<feature type="compositionally biased region" description="Polar residues" evidence="2">
    <location>
        <begin position="454"/>
        <end position="466"/>
    </location>
</feature>
<feature type="compositionally biased region" description="Low complexity" evidence="2">
    <location>
        <begin position="196"/>
        <end position="210"/>
    </location>
</feature>
<evidence type="ECO:0000256" key="2">
    <source>
        <dbReference type="SAM" id="MobiDB-lite"/>
    </source>
</evidence>
<evidence type="ECO:0000256" key="1">
    <source>
        <dbReference type="SAM" id="Coils"/>
    </source>
</evidence>
<feature type="compositionally biased region" description="Polar residues" evidence="2">
    <location>
        <begin position="541"/>
        <end position="552"/>
    </location>
</feature>
<proteinExistence type="predicted"/>
<feature type="region of interest" description="Disordered" evidence="2">
    <location>
        <begin position="437"/>
        <end position="654"/>
    </location>
</feature>
<organism evidence="3 4">
    <name type="scientific">Marasmius oreades</name>
    <name type="common">fairy-ring Marasmius</name>
    <dbReference type="NCBI Taxonomy" id="181124"/>
    <lineage>
        <taxon>Eukaryota</taxon>
        <taxon>Fungi</taxon>
        <taxon>Dikarya</taxon>
        <taxon>Basidiomycota</taxon>
        <taxon>Agaricomycotina</taxon>
        <taxon>Agaricomycetes</taxon>
        <taxon>Agaricomycetidae</taxon>
        <taxon>Agaricales</taxon>
        <taxon>Marasmiineae</taxon>
        <taxon>Marasmiaceae</taxon>
        <taxon>Marasmius</taxon>
    </lineage>
</organism>
<feature type="compositionally biased region" description="Low complexity" evidence="2">
    <location>
        <begin position="557"/>
        <end position="574"/>
    </location>
</feature>
<comment type="caution">
    <text evidence="3">The sequence shown here is derived from an EMBL/GenBank/DDBJ whole genome shotgun (WGS) entry which is preliminary data.</text>
</comment>
<feature type="compositionally biased region" description="Low complexity" evidence="2">
    <location>
        <begin position="585"/>
        <end position="597"/>
    </location>
</feature>
<feature type="coiled-coil region" evidence="1">
    <location>
        <begin position="320"/>
        <end position="411"/>
    </location>
</feature>